<dbReference type="InterPro" id="IPR019826">
    <property type="entry name" value="Carboxylesterase_B_AS"/>
</dbReference>
<comment type="similarity">
    <text evidence="1 3">Belongs to the type-B carboxylesterase/lipase family.</text>
</comment>
<organism evidence="5 6">
    <name type="scientific">Schaedlerella arabinosiphila</name>
    <dbReference type="NCBI Taxonomy" id="2044587"/>
    <lineage>
        <taxon>Bacteria</taxon>
        <taxon>Bacillati</taxon>
        <taxon>Bacillota</taxon>
        <taxon>Clostridia</taxon>
        <taxon>Lachnospirales</taxon>
        <taxon>Lachnospiraceae</taxon>
        <taxon>Schaedlerella</taxon>
    </lineage>
</organism>
<dbReference type="RefSeq" id="WP_125126252.1">
    <property type="nucleotide sequence ID" value="NZ_RHJS01000002.1"/>
</dbReference>
<reference evidence="5" key="1">
    <citation type="submission" date="2018-10" db="EMBL/GenBank/DDBJ databases">
        <title>Schaedlerella arabinophila gen. nov. sp. nov., isolated from the mouse intestinal tract and comparative analysis with the genome of the closely related altered Schaedler flora strain ASF502.</title>
        <authorList>
            <person name="Miyake S."/>
            <person name="Soh M."/>
            <person name="Seedorf H."/>
        </authorList>
    </citation>
    <scope>NUCLEOTIDE SEQUENCE [LARGE SCALE GENOMIC DNA]</scope>
    <source>
        <strain evidence="5">DSM 106076</strain>
    </source>
</reference>
<proteinExistence type="inferred from homology"/>
<dbReference type="Gene3D" id="3.40.50.1820">
    <property type="entry name" value="alpha/beta hydrolase"/>
    <property type="match status" value="2"/>
</dbReference>
<dbReference type="Proteomes" id="UP000274920">
    <property type="component" value="Unassembled WGS sequence"/>
</dbReference>
<keyword evidence="2 3" id="KW-0378">Hydrolase</keyword>
<dbReference type="AlphaFoldDB" id="A0A3R8JKJ2"/>
<evidence type="ECO:0000313" key="6">
    <source>
        <dbReference type="Proteomes" id="UP000274920"/>
    </source>
</evidence>
<dbReference type="PANTHER" id="PTHR11559">
    <property type="entry name" value="CARBOXYLESTERASE"/>
    <property type="match status" value="1"/>
</dbReference>
<dbReference type="InterPro" id="IPR029058">
    <property type="entry name" value="AB_hydrolase_fold"/>
</dbReference>
<accession>A0A3R8JKJ2</accession>
<dbReference type="EC" id="3.1.1.-" evidence="3"/>
<comment type="caution">
    <text evidence="5">The sequence shown here is derived from an EMBL/GenBank/DDBJ whole genome shotgun (WGS) entry which is preliminary data.</text>
</comment>
<dbReference type="InterPro" id="IPR050309">
    <property type="entry name" value="Type-B_Carboxylest/Lipase"/>
</dbReference>
<dbReference type="Pfam" id="PF00135">
    <property type="entry name" value="COesterase"/>
    <property type="match status" value="2"/>
</dbReference>
<evidence type="ECO:0000256" key="1">
    <source>
        <dbReference type="ARBA" id="ARBA00005964"/>
    </source>
</evidence>
<keyword evidence="6" id="KW-1185">Reference proteome</keyword>
<evidence type="ECO:0000256" key="3">
    <source>
        <dbReference type="RuleBase" id="RU361235"/>
    </source>
</evidence>
<name>A0A3R8JKJ2_9FIRM</name>
<feature type="domain" description="Carboxylesterase type B" evidence="4">
    <location>
        <begin position="4"/>
        <end position="333"/>
    </location>
</feature>
<evidence type="ECO:0000259" key="4">
    <source>
        <dbReference type="Pfam" id="PF00135"/>
    </source>
</evidence>
<dbReference type="GO" id="GO:0016787">
    <property type="term" value="F:hydrolase activity"/>
    <property type="evidence" value="ECO:0007669"/>
    <property type="project" value="UniProtKB-KW"/>
</dbReference>
<sequence>MKLATTKYGVIEGVEKTGYSLFCGIPYAEPPVGELRWKAPRPVKPWEGVYRADRFRARGWQENDTEGEVPFWKEKLLKEFYDDPRYIPEMNEDMLYLNIWTPAKQAGEKLPVAFWVHGGGFGSGWSWEKEFDGEAYCGRGVILVTIAYRLGMWGNLVHPWLNAENEHGVSGNYGILDQIEALKWVYDNIEAFGGDPDNITVFGQSAGAMSTQFLVSTELSGNRIAKAIFQSGGAHNNEALAGRTWEKSMEIGRGFVEETKAGSLEELRAMPADRLELLAEAYSAVKQEGILFMPVADGYVFSENTTDCLEHGHVKQIPYMLGTTENDLFVTPEMLERGEKTTLYKGCIEWSQKTEELWNQPSYVYYFKRHLPGDDWGAFHCAELWYMFGTLDRCWRPFEEQDRKLSREMLEYWVNFMKTGKPADAEEWRPCTRADAFVKVLE</sequence>
<evidence type="ECO:0000256" key="2">
    <source>
        <dbReference type="ARBA" id="ARBA00022801"/>
    </source>
</evidence>
<protein>
    <recommendedName>
        <fullName evidence="3">Carboxylic ester hydrolase</fullName>
        <ecNumber evidence="3">3.1.1.-</ecNumber>
    </recommendedName>
</protein>
<dbReference type="InterPro" id="IPR002018">
    <property type="entry name" value="CarbesteraseB"/>
</dbReference>
<evidence type="ECO:0000313" key="5">
    <source>
        <dbReference type="EMBL" id="RRK30419.1"/>
    </source>
</evidence>
<dbReference type="PROSITE" id="PS00122">
    <property type="entry name" value="CARBOXYLESTERASE_B_1"/>
    <property type="match status" value="1"/>
</dbReference>
<gene>
    <name evidence="5" type="ORF">EBB54_02750</name>
</gene>
<feature type="domain" description="Carboxylesterase type B" evidence="4">
    <location>
        <begin position="358"/>
        <end position="434"/>
    </location>
</feature>
<dbReference type="EMBL" id="RHJS01000002">
    <property type="protein sequence ID" value="RRK30419.1"/>
    <property type="molecule type" value="Genomic_DNA"/>
</dbReference>
<dbReference type="SUPFAM" id="SSF53474">
    <property type="entry name" value="alpha/beta-Hydrolases"/>
    <property type="match status" value="1"/>
</dbReference>